<dbReference type="HOGENOM" id="CLU_1686734_0_0_1"/>
<evidence type="ECO:0000313" key="2">
    <source>
        <dbReference type="Proteomes" id="UP000027222"/>
    </source>
</evidence>
<protein>
    <submittedName>
        <fullName evidence="1">Uncharacterized protein</fullName>
    </submittedName>
</protein>
<dbReference type="AlphaFoldDB" id="A0A067S3A0"/>
<proteinExistence type="predicted"/>
<dbReference type="Proteomes" id="UP000027222">
    <property type="component" value="Unassembled WGS sequence"/>
</dbReference>
<keyword evidence="2" id="KW-1185">Reference proteome</keyword>
<sequence>MSHTSLNENDFSAQISQAEQHRDAIRTRMFDRKDEILEARSDQKDCRIRANKLISFFTNILDEMKREVGECAVNDAAWRIPEALYNAEAVGDEGNELQQQILAGFSAKIKELGAVAQLDQLMCEMYAAEEAVRRASILEYGASSRATFNAVNGRHW</sequence>
<organism evidence="1 2">
    <name type="scientific">Galerina marginata (strain CBS 339.88)</name>
    <dbReference type="NCBI Taxonomy" id="685588"/>
    <lineage>
        <taxon>Eukaryota</taxon>
        <taxon>Fungi</taxon>
        <taxon>Dikarya</taxon>
        <taxon>Basidiomycota</taxon>
        <taxon>Agaricomycotina</taxon>
        <taxon>Agaricomycetes</taxon>
        <taxon>Agaricomycetidae</taxon>
        <taxon>Agaricales</taxon>
        <taxon>Agaricineae</taxon>
        <taxon>Strophariaceae</taxon>
        <taxon>Galerina</taxon>
    </lineage>
</organism>
<dbReference type="EMBL" id="KL142462">
    <property type="protein sequence ID" value="KDR65276.1"/>
    <property type="molecule type" value="Genomic_DNA"/>
</dbReference>
<accession>A0A067S3A0</accession>
<name>A0A067S3A0_GALM3</name>
<evidence type="ECO:0000313" key="1">
    <source>
        <dbReference type="EMBL" id="KDR65276.1"/>
    </source>
</evidence>
<gene>
    <name evidence="1" type="ORF">GALMADRAFT_148816</name>
</gene>
<reference evidence="2" key="1">
    <citation type="journal article" date="2014" name="Proc. Natl. Acad. Sci. U.S.A.">
        <title>Extensive sampling of basidiomycete genomes demonstrates inadequacy of the white-rot/brown-rot paradigm for wood decay fungi.</title>
        <authorList>
            <person name="Riley R."/>
            <person name="Salamov A.A."/>
            <person name="Brown D.W."/>
            <person name="Nagy L.G."/>
            <person name="Floudas D."/>
            <person name="Held B.W."/>
            <person name="Levasseur A."/>
            <person name="Lombard V."/>
            <person name="Morin E."/>
            <person name="Otillar R."/>
            <person name="Lindquist E.A."/>
            <person name="Sun H."/>
            <person name="LaButti K.M."/>
            <person name="Schmutz J."/>
            <person name="Jabbour D."/>
            <person name="Luo H."/>
            <person name="Baker S.E."/>
            <person name="Pisabarro A.G."/>
            <person name="Walton J.D."/>
            <person name="Blanchette R.A."/>
            <person name="Henrissat B."/>
            <person name="Martin F."/>
            <person name="Cullen D."/>
            <person name="Hibbett D.S."/>
            <person name="Grigoriev I.V."/>
        </authorList>
    </citation>
    <scope>NUCLEOTIDE SEQUENCE [LARGE SCALE GENOMIC DNA]</scope>
    <source>
        <strain evidence="2">CBS 339.88</strain>
    </source>
</reference>